<evidence type="ECO:0000313" key="17">
    <source>
        <dbReference type="Proteomes" id="UP001224392"/>
    </source>
</evidence>
<protein>
    <submittedName>
        <fullName evidence="16">TonB-dependent receptor</fullName>
    </submittedName>
</protein>
<dbReference type="RefSeq" id="WP_285762278.1">
    <property type="nucleotide sequence ID" value="NZ_BSYJ01000001.1"/>
</dbReference>
<dbReference type="Pfam" id="PF00593">
    <property type="entry name" value="TonB_dep_Rec_b-barrel"/>
    <property type="match status" value="1"/>
</dbReference>
<feature type="domain" description="TonB-dependent receptor plug" evidence="15">
    <location>
        <begin position="46"/>
        <end position="154"/>
    </location>
</feature>
<feature type="chain" id="PRO_5046260033" evidence="13">
    <location>
        <begin position="26"/>
        <end position="785"/>
    </location>
</feature>
<keyword evidence="8 12" id="KW-0798">TonB box</keyword>
<evidence type="ECO:0000256" key="6">
    <source>
        <dbReference type="ARBA" id="ARBA00023004"/>
    </source>
</evidence>
<evidence type="ECO:0000256" key="8">
    <source>
        <dbReference type="ARBA" id="ARBA00023077"/>
    </source>
</evidence>
<evidence type="ECO:0000256" key="7">
    <source>
        <dbReference type="ARBA" id="ARBA00023065"/>
    </source>
</evidence>
<dbReference type="Proteomes" id="UP001224392">
    <property type="component" value="Unassembled WGS sequence"/>
</dbReference>
<keyword evidence="4" id="KW-0410">Iron transport</keyword>
<dbReference type="EMBL" id="BSYJ01000001">
    <property type="protein sequence ID" value="GMG85748.1"/>
    <property type="molecule type" value="Genomic_DNA"/>
</dbReference>
<evidence type="ECO:0000256" key="2">
    <source>
        <dbReference type="ARBA" id="ARBA00022448"/>
    </source>
</evidence>
<keyword evidence="5 11" id="KW-0812">Transmembrane</keyword>
<keyword evidence="3 11" id="KW-1134">Transmembrane beta strand</keyword>
<dbReference type="InterPro" id="IPR000531">
    <property type="entry name" value="Beta-barrel_TonB"/>
</dbReference>
<reference evidence="16 17" key="1">
    <citation type="submission" date="2023-04" db="EMBL/GenBank/DDBJ databases">
        <title>Marinobulbifer ophiurae gen. nov., sp. Nov., isolate from tissue of brittle star Ophioplocus japonicus.</title>
        <authorList>
            <person name="Kawano K."/>
            <person name="Sawayama S."/>
            <person name="Nakagawa S."/>
        </authorList>
    </citation>
    <scope>NUCLEOTIDE SEQUENCE [LARGE SCALE GENOMIC DNA]</scope>
    <source>
        <strain evidence="16 17">NKW57</strain>
    </source>
</reference>
<keyword evidence="16" id="KW-0675">Receptor</keyword>
<proteinExistence type="inferred from homology"/>
<keyword evidence="10 11" id="KW-0998">Cell outer membrane</keyword>
<evidence type="ECO:0000256" key="12">
    <source>
        <dbReference type="RuleBase" id="RU003357"/>
    </source>
</evidence>
<sequence length="785" mass="85345">MFNRTALFSAISATMMVCLPASALASEERLALEEVVVTAQKREQNLLDVPVSVQALTGSGLEDAGVQDFADLVNVSPSLGLQDNLAPWQKSVYIRGVGTTINSPTVESSVSTVLDGVVLARQGQFFSELADIERVEVLRGPQSTLFGKNAAAGVLNIVTRRPSLDTSDGSVELGYDEYGEERVRATHGAPLSDVVAYRLSANYKNVGESHLENINIDGDSLDGGKGYAVRGKLLWELNDAADALFIADYGRNDGPAGVRVIRSASGLSQQVIQIGASEVMEYGAGNRKVNINDANLVDTEEWGLSGELNWTLDDHTLTAITAYRSWDHDNALDIDSTGLDVPAVSVPGLGTPYFRGAVSGNKLSKQFSQEIRLQSSNDSALQYQLGAFLWTTNYESNTADRRQVCFGGLVNPVGTHCAGLIPTLLPSPPFPPGTVDGIQLAISGGEETEIDTRYYALFGQADYSLTDEWLLTMGLRVQRDNFEYANTALGPVEAGDIPRRVYQGAGEVSYTEWTGKFGTQYMLGDVSNIYGHYSRGYKGPGADIGSNFEAPLEPEFVDAVELGYKSRLMDGRLGINAALFWQDFTDTQVSYFNVEDSEFRATNAGESRQRGLELDMMFAASADLQLNASATYLDAEYLDYETTCYLRDPDPQCAGNGVKSVAGETTPFSPEWKFVAGSRYVKGIPALAADGFLQLNYRWQSETHYDSAQNPSTLQGDYGVVDLSFGIEDQGGRYQVKLFVHNLTDENYVSNLVAFDDATGMAETVVQFVPKAADRYVGGSFRFNF</sequence>
<evidence type="ECO:0000256" key="3">
    <source>
        <dbReference type="ARBA" id="ARBA00022452"/>
    </source>
</evidence>
<evidence type="ECO:0000256" key="5">
    <source>
        <dbReference type="ARBA" id="ARBA00022692"/>
    </source>
</evidence>
<keyword evidence="9 11" id="KW-0472">Membrane</keyword>
<evidence type="ECO:0000256" key="1">
    <source>
        <dbReference type="ARBA" id="ARBA00004571"/>
    </source>
</evidence>
<comment type="subcellular location">
    <subcellularLocation>
        <location evidence="1 11">Cell outer membrane</location>
        <topology evidence="1 11">Multi-pass membrane protein</topology>
    </subcellularLocation>
</comment>
<keyword evidence="13" id="KW-0732">Signal</keyword>
<keyword evidence="6" id="KW-0408">Iron</keyword>
<keyword evidence="17" id="KW-1185">Reference proteome</keyword>
<dbReference type="PANTHER" id="PTHR32552:SF81">
    <property type="entry name" value="TONB-DEPENDENT OUTER MEMBRANE RECEPTOR"/>
    <property type="match status" value="1"/>
</dbReference>
<organism evidence="16 17">
    <name type="scientific">Biformimicrobium ophioploci</name>
    <dbReference type="NCBI Taxonomy" id="3036711"/>
    <lineage>
        <taxon>Bacteria</taxon>
        <taxon>Pseudomonadati</taxon>
        <taxon>Pseudomonadota</taxon>
        <taxon>Gammaproteobacteria</taxon>
        <taxon>Cellvibrionales</taxon>
        <taxon>Microbulbiferaceae</taxon>
        <taxon>Biformimicrobium</taxon>
    </lineage>
</organism>
<dbReference type="SUPFAM" id="SSF56935">
    <property type="entry name" value="Porins"/>
    <property type="match status" value="1"/>
</dbReference>
<keyword evidence="7" id="KW-0406">Ion transport</keyword>
<evidence type="ECO:0000256" key="9">
    <source>
        <dbReference type="ARBA" id="ARBA00023136"/>
    </source>
</evidence>
<dbReference type="InterPro" id="IPR036942">
    <property type="entry name" value="Beta-barrel_TonB_sf"/>
</dbReference>
<feature type="signal peptide" evidence="13">
    <location>
        <begin position="1"/>
        <end position="25"/>
    </location>
</feature>
<evidence type="ECO:0000256" key="4">
    <source>
        <dbReference type="ARBA" id="ARBA00022496"/>
    </source>
</evidence>
<dbReference type="Gene3D" id="2.40.170.20">
    <property type="entry name" value="TonB-dependent receptor, beta-barrel domain"/>
    <property type="match status" value="1"/>
</dbReference>
<evidence type="ECO:0000256" key="10">
    <source>
        <dbReference type="ARBA" id="ARBA00023237"/>
    </source>
</evidence>
<comment type="similarity">
    <text evidence="11 12">Belongs to the TonB-dependent receptor family.</text>
</comment>
<feature type="domain" description="TonB-dependent receptor-like beta-barrel" evidence="14">
    <location>
        <begin position="285"/>
        <end position="743"/>
    </location>
</feature>
<comment type="caution">
    <text evidence="16">The sequence shown here is derived from an EMBL/GenBank/DDBJ whole genome shotgun (WGS) entry which is preliminary data.</text>
</comment>
<dbReference type="PROSITE" id="PS52016">
    <property type="entry name" value="TONB_DEPENDENT_REC_3"/>
    <property type="match status" value="1"/>
</dbReference>
<evidence type="ECO:0000256" key="13">
    <source>
        <dbReference type="SAM" id="SignalP"/>
    </source>
</evidence>
<gene>
    <name evidence="16" type="ORF">MNKW57_00690</name>
</gene>
<accession>A0ABQ6LUH8</accession>
<evidence type="ECO:0000259" key="14">
    <source>
        <dbReference type="Pfam" id="PF00593"/>
    </source>
</evidence>
<dbReference type="InterPro" id="IPR012910">
    <property type="entry name" value="Plug_dom"/>
</dbReference>
<dbReference type="InterPro" id="IPR039426">
    <property type="entry name" value="TonB-dep_rcpt-like"/>
</dbReference>
<name>A0ABQ6LUH8_9GAMM</name>
<dbReference type="Pfam" id="PF07715">
    <property type="entry name" value="Plug"/>
    <property type="match status" value="1"/>
</dbReference>
<evidence type="ECO:0000256" key="11">
    <source>
        <dbReference type="PROSITE-ProRule" id="PRU01360"/>
    </source>
</evidence>
<keyword evidence="2 11" id="KW-0813">Transport</keyword>
<dbReference type="PANTHER" id="PTHR32552">
    <property type="entry name" value="FERRICHROME IRON RECEPTOR-RELATED"/>
    <property type="match status" value="1"/>
</dbReference>
<evidence type="ECO:0000259" key="15">
    <source>
        <dbReference type="Pfam" id="PF07715"/>
    </source>
</evidence>
<evidence type="ECO:0000313" key="16">
    <source>
        <dbReference type="EMBL" id="GMG85748.1"/>
    </source>
</evidence>